<dbReference type="EMBL" id="CABFVA020000007">
    <property type="protein sequence ID" value="VVM04623.1"/>
    <property type="molecule type" value="Genomic_DNA"/>
</dbReference>
<keyword evidence="3" id="KW-1185">Reference proteome</keyword>
<evidence type="ECO:0000256" key="1">
    <source>
        <dbReference type="SAM" id="MobiDB-lite"/>
    </source>
</evidence>
<dbReference type="InterPro" id="IPR011250">
    <property type="entry name" value="OMP/PagP_B-barrel"/>
</dbReference>
<organism evidence="2 3">
    <name type="scientific">Methylacidimicrobium tartarophylax</name>
    <dbReference type="NCBI Taxonomy" id="1041768"/>
    <lineage>
        <taxon>Bacteria</taxon>
        <taxon>Pseudomonadati</taxon>
        <taxon>Verrucomicrobiota</taxon>
        <taxon>Methylacidimicrobium</taxon>
    </lineage>
</organism>
<evidence type="ECO:0000313" key="3">
    <source>
        <dbReference type="Proteomes" id="UP000334923"/>
    </source>
</evidence>
<feature type="region of interest" description="Disordered" evidence="1">
    <location>
        <begin position="28"/>
        <end position="47"/>
    </location>
</feature>
<protein>
    <recommendedName>
        <fullName evidence="4">Outer membrane protein beta-barrel domain-containing protein</fullName>
    </recommendedName>
</protein>
<name>A0A5E6MA44_9BACT</name>
<sequence>MRAASVGTGGSDIAEQALSGPALAEADLGEDVSTRTSQGGGKEAPVKEPFTVKSGLYAGIFGGGAFSNPEYGYSAYPAPVGLSPFTERGGIVNGVGGLLLGYEFAGNKIGDSWDFYWRPAVQLDAFYLGLTAASNGPGYGAPAVPGAIDSKQNFNAGVITVDGLLNLYTPVLALHFGVGVGGAYISNSSASAVPNGGPAGGQNLLGAGINTDAGAFAVQGIAGIDRWIGKRWSIFLEYRFLLLTGANFSYAGNPAVFGPNQMVSQHFDQFTANLVLAGLRYKF</sequence>
<gene>
    <name evidence="2" type="ORF">MAMT_00195</name>
</gene>
<evidence type="ECO:0000313" key="2">
    <source>
        <dbReference type="EMBL" id="VVM04623.1"/>
    </source>
</evidence>
<reference evidence="2 3" key="1">
    <citation type="submission" date="2019-09" db="EMBL/GenBank/DDBJ databases">
        <authorList>
            <person name="Cremers G."/>
        </authorList>
    </citation>
    <scope>NUCLEOTIDE SEQUENCE [LARGE SCALE GENOMIC DNA]</scope>
    <source>
        <strain evidence="2">4A</strain>
    </source>
</reference>
<dbReference type="AlphaFoldDB" id="A0A5E6MA44"/>
<proteinExistence type="predicted"/>
<dbReference type="Proteomes" id="UP000334923">
    <property type="component" value="Unassembled WGS sequence"/>
</dbReference>
<accession>A0A5E6MA44</accession>
<dbReference type="SUPFAM" id="SSF56925">
    <property type="entry name" value="OMPA-like"/>
    <property type="match status" value="1"/>
</dbReference>
<dbReference type="Gene3D" id="2.40.160.20">
    <property type="match status" value="1"/>
</dbReference>
<evidence type="ECO:0008006" key="4">
    <source>
        <dbReference type="Google" id="ProtNLM"/>
    </source>
</evidence>